<dbReference type="KEGG" id="ppe:PEPE_0802"/>
<gene>
    <name evidence="1" type="ordered locus">PEPE_0802</name>
</gene>
<accession>Q03G09</accession>
<dbReference type="STRING" id="278197.PEPE_0802"/>
<name>Q03G09_PEDPA</name>
<evidence type="ECO:0000313" key="1">
    <source>
        <dbReference type="EMBL" id="ABJ67863.1"/>
    </source>
</evidence>
<reference evidence="1 2" key="1">
    <citation type="journal article" date="2006" name="Proc. Natl. Acad. Sci. U.S.A.">
        <title>Comparative genomics of the lactic acid bacteria.</title>
        <authorList>
            <person name="Makarova K."/>
            <person name="Slesarev A."/>
            <person name="Wolf Y."/>
            <person name="Sorokin A."/>
            <person name="Mirkin B."/>
            <person name="Koonin E."/>
            <person name="Pavlov A."/>
            <person name="Pavlova N."/>
            <person name="Karamychev V."/>
            <person name="Polouchine N."/>
            <person name="Shakhova V."/>
            <person name="Grigoriev I."/>
            <person name="Lou Y."/>
            <person name="Rohksar D."/>
            <person name="Lucas S."/>
            <person name="Huang K."/>
            <person name="Goodstein D.M."/>
            <person name="Hawkins T."/>
            <person name="Plengvidhya V."/>
            <person name="Welker D."/>
            <person name="Hughes J."/>
            <person name="Goh Y."/>
            <person name="Benson A."/>
            <person name="Baldwin K."/>
            <person name="Lee J.H."/>
            <person name="Diaz-Muniz I."/>
            <person name="Dosti B."/>
            <person name="Smeianov V."/>
            <person name="Wechter W."/>
            <person name="Barabote R."/>
            <person name="Lorca G."/>
            <person name="Altermann E."/>
            <person name="Barrangou R."/>
            <person name="Ganesan B."/>
            <person name="Xie Y."/>
            <person name="Rawsthorne H."/>
            <person name="Tamir D."/>
            <person name="Parker C."/>
            <person name="Breidt F."/>
            <person name="Broadbent J."/>
            <person name="Hutkins R."/>
            <person name="O'Sullivan D."/>
            <person name="Steele J."/>
            <person name="Unlu G."/>
            <person name="Saier M."/>
            <person name="Klaenhammer T."/>
            <person name="Richardson P."/>
            <person name="Kozyavkin S."/>
            <person name="Weimer B."/>
            <person name="Mills D."/>
        </authorList>
    </citation>
    <scope>NUCLEOTIDE SEQUENCE [LARGE SCALE GENOMIC DNA]</scope>
    <source>
        <strain evidence="2">ATCC 25745 / CCUG 21536 / LMG 10740 / 183-1w</strain>
    </source>
</reference>
<dbReference type="RefSeq" id="WP_011673275.1">
    <property type="nucleotide sequence ID" value="NC_008525.1"/>
</dbReference>
<dbReference type="AlphaFoldDB" id="Q03G09"/>
<sequence>MVKKVDPIQAVNKLKHKIDLNEKRAVVPVDKEHAGRVTPAQYNKFRGAAGYREYIEHVDIEKIDPGRYTGIYLGNTILGANDSGVSLVDKTQGDAKHVQYLVTTSNNGRIYYKNTHINGSNPSTSPSGWGEILKHYVLWEGNADAVGTTLTLSDNLDKYRYIEITYQFGDHIEVATVLASANNYAVARNNPHNDELFNEIFETTLLKDTKDHTKLTISSNFAYLDTGGAINKIDDKAQIWKIRGLV</sequence>
<dbReference type="EMBL" id="CP000422">
    <property type="protein sequence ID" value="ABJ67863.1"/>
    <property type="molecule type" value="Genomic_DNA"/>
</dbReference>
<dbReference type="Proteomes" id="UP000000773">
    <property type="component" value="Chromosome"/>
</dbReference>
<proteinExistence type="predicted"/>
<dbReference type="GeneID" id="33062942"/>
<dbReference type="HOGENOM" id="CLU_1128227_0_0_9"/>
<protein>
    <submittedName>
        <fullName evidence="1">Uncharacterized protein</fullName>
    </submittedName>
</protein>
<evidence type="ECO:0000313" key="2">
    <source>
        <dbReference type="Proteomes" id="UP000000773"/>
    </source>
</evidence>
<organism evidence="1 2">
    <name type="scientific">Pediococcus pentosaceus (strain ATCC 25745 / CCUG 21536 / LMG 10740 / 183-1w)</name>
    <dbReference type="NCBI Taxonomy" id="278197"/>
    <lineage>
        <taxon>Bacteria</taxon>
        <taxon>Bacillati</taxon>
        <taxon>Bacillota</taxon>
        <taxon>Bacilli</taxon>
        <taxon>Lactobacillales</taxon>
        <taxon>Lactobacillaceae</taxon>
        <taxon>Pediococcus</taxon>
    </lineage>
</organism>